<name>A0A1U7GSN0_9CYAN</name>
<sequence>MKLNQYPKAIACLEESLLQASLDIEIYSEQLSFMDADIEAAIASDSSMKNDQMRKAKRLEMQQDQDYLDIKSRLKDAKLQRDRATIQLNLLRNEFSVAKLEARTAIASLEAVA</sequence>
<accession>A0A1U7GSN0</accession>
<protein>
    <submittedName>
        <fullName evidence="1">Uncharacterized protein</fullName>
    </submittedName>
</protein>
<dbReference type="AlphaFoldDB" id="A0A1U7GSN0"/>
<dbReference type="Proteomes" id="UP000186391">
    <property type="component" value="Unassembled WGS sequence"/>
</dbReference>
<evidence type="ECO:0000313" key="2">
    <source>
        <dbReference type="Proteomes" id="UP000186391"/>
    </source>
</evidence>
<dbReference type="EMBL" id="MRCA01000030">
    <property type="protein sequence ID" value="OKH10827.1"/>
    <property type="molecule type" value="Genomic_DNA"/>
</dbReference>
<organism evidence="1 2">
    <name type="scientific">Fischerella major NIES-592</name>
    <dbReference type="NCBI Taxonomy" id="210994"/>
    <lineage>
        <taxon>Bacteria</taxon>
        <taxon>Bacillati</taxon>
        <taxon>Cyanobacteriota</taxon>
        <taxon>Cyanophyceae</taxon>
        <taxon>Nostocales</taxon>
        <taxon>Hapalosiphonaceae</taxon>
        <taxon>Fischerella</taxon>
    </lineage>
</organism>
<keyword evidence="2" id="KW-1185">Reference proteome</keyword>
<reference evidence="1 2" key="1">
    <citation type="submission" date="2016-11" db="EMBL/GenBank/DDBJ databases">
        <title>Draft Genome Sequences of Nine Cyanobacterial Strains from Diverse Habitats.</title>
        <authorList>
            <person name="Zhu T."/>
            <person name="Hou S."/>
            <person name="Lu X."/>
            <person name="Hess W.R."/>
        </authorList>
    </citation>
    <scope>NUCLEOTIDE SEQUENCE [LARGE SCALE GENOMIC DNA]</scope>
    <source>
        <strain evidence="1 2">NIES-592</strain>
    </source>
</reference>
<evidence type="ECO:0000313" key="1">
    <source>
        <dbReference type="EMBL" id="OKH10827.1"/>
    </source>
</evidence>
<proteinExistence type="predicted"/>
<comment type="caution">
    <text evidence="1">The sequence shown here is derived from an EMBL/GenBank/DDBJ whole genome shotgun (WGS) entry which is preliminary data.</text>
</comment>
<gene>
    <name evidence="1" type="ORF">NIES592_23875</name>
</gene>